<proteinExistence type="predicted"/>
<evidence type="ECO:0000313" key="3">
    <source>
        <dbReference type="Proteomes" id="UP000216339"/>
    </source>
</evidence>
<sequence>MTHRSLALLGVSTALALGCASTSPNVVPAFTFDLDGHRYGIALAESGAERANDLVLLEDGRLRLRVRDRDQDGRLDTLLVGAIRLEEADAIYAHGIAEARAAGAYKEREPARTFSVRHLYRTLVVWSVASGGSDWENRFVVYENARRGPVASDVDSDGTLDDHPELQDDYVRALEAARREGRIETLEDRVRISLLEERPRR</sequence>
<protein>
    <submittedName>
        <fullName evidence="2">Uncharacterized protein</fullName>
    </submittedName>
</protein>
<name>A0A271J1Q0_9BACT</name>
<evidence type="ECO:0000313" key="2">
    <source>
        <dbReference type="EMBL" id="PAP77422.1"/>
    </source>
</evidence>
<reference evidence="2 3" key="1">
    <citation type="submission" date="2016-11" db="EMBL/GenBank/DDBJ databases">
        <title>Study of marine rhodopsin-containing bacteria.</title>
        <authorList>
            <person name="Yoshizawa S."/>
            <person name="Kumagai Y."/>
            <person name="Kogure K."/>
        </authorList>
    </citation>
    <scope>NUCLEOTIDE SEQUENCE [LARGE SCALE GENOMIC DNA]</scope>
    <source>
        <strain evidence="2 3">SAORIC-28</strain>
    </source>
</reference>
<accession>A0A271J1Q0</accession>
<dbReference type="EMBL" id="MQWD01000001">
    <property type="protein sequence ID" value="PAP77422.1"/>
    <property type="molecule type" value="Genomic_DNA"/>
</dbReference>
<feature type="signal peptide" evidence="1">
    <location>
        <begin position="1"/>
        <end position="16"/>
    </location>
</feature>
<keyword evidence="1" id="KW-0732">Signal</keyword>
<gene>
    <name evidence="2" type="ORF">BSZ37_13735</name>
</gene>
<feature type="chain" id="PRO_5013126023" evidence="1">
    <location>
        <begin position="17"/>
        <end position="201"/>
    </location>
</feature>
<evidence type="ECO:0000256" key="1">
    <source>
        <dbReference type="SAM" id="SignalP"/>
    </source>
</evidence>
<dbReference type="RefSeq" id="WP_095511089.1">
    <property type="nucleotide sequence ID" value="NZ_MQWD01000001.1"/>
</dbReference>
<organism evidence="2 3">
    <name type="scientific">Rubrivirga marina</name>
    <dbReference type="NCBI Taxonomy" id="1196024"/>
    <lineage>
        <taxon>Bacteria</taxon>
        <taxon>Pseudomonadati</taxon>
        <taxon>Rhodothermota</taxon>
        <taxon>Rhodothermia</taxon>
        <taxon>Rhodothermales</taxon>
        <taxon>Rubricoccaceae</taxon>
        <taxon>Rubrivirga</taxon>
    </lineage>
</organism>
<keyword evidence="3" id="KW-1185">Reference proteome</keyword>
<comment type="caution">
    <text evidence="2">The sequence shown here is derived from an EMBL/GenBank/DDBJ whole genome shotgun (WGS) entry which is preliminary data.</text>
</comment>
<dbReference type="PROSITE" id="PS51257">
    <property type="entry name" value="PROKAR_LIPOPROTEIN"/>
    <property type="match status" value="1"/>
</dbReference>
<dbReference type="AlphaFoldDB" id="A0A271J1Q0"/>
<dbReference type="Proteomes" id="UP000216339">
    <property type="component" value="Unassembled WGS sequence"/>
</dbReference>